<gene>
    <name evidence="2" type="ORF">BN381_130362</name>
</gene>
<dbReference type="STRING" id="1229780.BN381_130362"/>
<dbReference type="InterPro" id="IPR036291">
    <property type="entry name" value="NAD(P)-bd_dom_sf"/>
</dbReference>
<dbReference type="eggNOG" id="COG0702">
    <property type="taxonomic scope" value="Bacteria"/>
</dbReference>
<reference evidence="2 3" key="1">
    <citation type="journal article" date="2013" name="ISME J.">
        <title>Metabolic model for the filamentous 'Candidatus Microthrix parvicella' based on genomic and metagenomic analyses.</title>
        <authorList>
            <person name="Jon McIlroy S."/>
            <person name="Kristiansen R."/>
            <person name="Albertsen M."/>
            <person name="Michael Karst S."/>
            <person name="Rossetti S."/>
            <person name="Lund Nielsen J."/>
            <person name="Tandoi V."/>
            <person name="James Seviour R."/>
            <person name="Nielsen P.H."/>
        </authorList>
    </citation>
    <scope>NUCLEOTIDE SEQUENCE [LARGE SCALE GENOMIC DNA]</scope>
    <source>
        <strain evidence="2 3">RN1</strain>
    </source>
</reference>
<dbReference type="EMBL" id="CANL01000005">
    <property type="protein sequence ID" value="CCM62804.1"/>
    <property type="molecule type" value="Genomic_DNA"/>
</dbReference>
<dbReference type="InterPro" id="IPR016040">
    <property type="entry name" value="NAD(P)-bd_dom"/>
</dbReference>
<dbReference type="Pfam" id="PF13460">
    <property type="entry name" value="NAD_binding_10"/>
    <property type="match status" value="1"/>
</dbReference>
<evidence type="ECO:0000313" key="2">
    <source>
        <dbReference type="EMBL" id="CCM62804.1"/>
    </source>
</evidence>
<dbReference type="Proteomes" id="UP000018291">
    <property type="component" value="Unassembled WGS sequence"/>
</dbReference>
<dbReference type="PANTHER" id="PTHR15020:SF50">
    <property type="entry name" value="UPF0659 PROTEIN YMR090W"/>
    <property type="match status" value="1"/>
</dbReference>
<protein>
    <submittedName>
        <fullName evidence="2">Putative NAD-dependent epimerase/dehydratase</fullName>
    </submittedName>
</protein>
<dbReference type="HOGENOM" id="CLU_025711_1_1_11"/>
<dbReference type="RefSeq" id="WP_012224508.1">
    <property type="nucleotide sequence ID" value="NZ_HG422565.1"/>
</dbReference>
<keyword evidence="3" id="KW-1185">Reference proteome</keyword>
<evidence type="ECO:0000259" key="1">
    <source>
        <dbReference type="Pfam" id="PF13460"/>
    </source>
</evidence>
<name>R4YX12_9ACTN</name>
<dbReference type="AlphaFoldDB" id="R4YX12"/>
<comment type="caution">
    <text evidence="2">The sequence shown here is derived from an EMBL/GenBank/DDBJ whole genome shotgun (WGS) entry which is preliminary data.</text>
</comment>
<organism evidence="2 3">
    <name type="scientific">Candidatus Neomicrothrix parvicella RN1</name>
    <dbReference type="NCBI Taxonomy" id="1229780"/>
    <lineage>
        <taxon>Bacteria</taxon>
        <taxon>Bacillati</taxon>
        <taxon>Actinomycetota</taxon>
        <taxon>Acidimicrobiia</taxon>
        <taxon>Acidimicrobiales</taxon>
        <taxon>Microthrixaceae</taxon>
        <taxon>Candidatus Neomicrothrix</taxon>
    </lineage>
</organism>
<dbReference type="PANTHER" id="PTHR15020">
    <property type="entry name" value="FLAVIN REDUCTASE-RELATED"/>
    <property type="match status" value="1"/>
</dbReference>
<sequence>MRISIAGGHGTIARQLTRLLTEDGHHVTSLVRKADQFGDIEAVGGTPVLIDLEGTTVEQLAEAMGDADGVVFAAGAGPGSGADRKEAVDHRAAVSLIDAAERRNVNHYVMVSSMGANADHEGDEVFDAYLRAKGRADAALRSSALGYSIVRPTTLTDDDPVGTVTLSPDAAGDAIARADVAAVIKSLLVDAPPLMATVQLTAGSMPIVDAVRSVGASVPEIRRQV</sequence>
<dbReference type="SUPFAM" id="SSF51735">
    <property type="entry name" value="NAD(P)-binding Rossmann-fold domains"/>
    <property type="match status" value="1"/>
</dbReference>
<dbReference type="Gene3D" id="3.40.50.720">
    <property type="entry name" value="NAD(P)-binding Rossmann-like Domain"/>
    <property type="match status" value="1"/>
</dbReference>
<dbReference type="OrthoDB" id="4248066at2"/>
<accession>R4YX12</accession>
<feature type="domain" description="NAD(P)-binding" evidence="1">
    <location>
        <begin position="7"/>
        <end position="189"/>
    </location>
</feature>
<proteinExistence type="predicted"/>
<evidence type="ECO:0000313" key="3">
    <source>
        <dbReference type="Proteomes" id="UP000018291"/>
    </source>
</evidence>